<accession>A0ABR1P0Q2</accession>
<evidence type="ECO:0000313" key="1">
    <source>
        <dbReference type="EMBL" id="KAK7723008.1"/>
    </source>
</evidence>
<reference evidence="1 2" key="1">
    <citation type="submission" date="2024-02" db="EMBL/GenBank/DDBJ databases">
        <title>De novo assembly and annotation of 12 fungi associated with fruit tree decline syndrome in Ontario, Canada.</title>
        <authorList>
            <person name="Sulman M."/>
            <person name="Ellouze W."/>
            <person name="Ilyukhin E."/>
        </authorList>
    </citation>
    <scope>NUCLEOTIDE SEQUENCE [LARGE SCALE GENOMIC DNA]</scope>
    <source>
        <strain evidence="1 2">M169</strain>
    </source>
</reference>
<sequence length="398" mass="44713">MSSSGSHQVDVGNESQQSVIKIDPDGDLTLVGGRTKTRFLVCSKALSRSAPFWKRCLYGPFKEAKPAAGQKWVVEFPEDNPSALKCLLLLVHGLGHEMPQITLQLAFEIAVLTDKYNMKRTLWAVAKAWLDDLRPDEYDDDAVVPQIQWLWVMKVLGYSDQLNEAFAKLSQTVSMSTDGNGHLLLRIYETDDSDTLTRDNLAGYDAEKDVIFLLAAKIKAAREKALYQIQNFLKEEIMEFQYAIESFDSSNPYNGPFFCKGRKHDGSMWRPDERMLCEYAMQGIVNKMSAGKDSPLKPLKMISMSVEDFLASAARFISCIKKEIVLVCGPDHQMCTPFRTHLPFLGGLIWGYPHFQWMDNAVTLKGQVRVSGLGGGALSPRSATRKRCRDEFEGTVSE</sequence>
<evidence type="ECO:0008006" key="3">
    <source>
        <dbReference type="Google" id="ProtNLM"/>
    </source>
</evidence>
<dbReference type="Gene3D" id="3.30.710.10">
    <property type="entry name" value="Potassium Channel Kv1.1, Chain A"/>
    <property type="match status" value="1"/>
</dbReference>
<dbReference type="EMBL" id="JAKNSF020000063">
    <property type="protein sequence ID" value="KAK7723008.1"/>
    <property type="molecule type" value="Genomic_DNA"/>
</dbReference>
<comment type="caution">
    <text evidence="1">The sequence shown here is derived from an EMBL/GenBank/DDBJ whole genome shotgun (WGS) entry which is preliminary data.</text>
</comment>
<organism evidence="1 2">
    <name type="scientific">Diaporthe eres</name>
    <name type="common">Phomopsis oblonga</name>
    <dbReference type="NCBI Taxonomy" id="83184"/>
    <lineage>
        <taxon>Eukaryota</taxon>
        <taxon>Fungi</taxon>
        <taxon>Dikarya</taxon>
        <taxon>Ascomycota</taxon>
        <taxon>Pezizomycotina</taxon>
        <taxon>Sordariomycetes</taxon>
        <taxon>Sordariomycetidae</taxon>
        <taxon>Diaporthales</taxon>
        <taxon>Diaporthaceae</taxon>
        <taxon>Diaporthe</taxon>
        <taxon>Diaporthe eres species complex</taxon>
    </lineage>
</organism>
<name>A0ABR1P0Q2_DIAER</name>
<proteinExistence type="predicted"/>
<keyword evidence="2" id="KW-1185">Reference proteome</keyword>
<protein>
    <recommendedName>
        <fullName evidence="3">BTB domain-containing protein</fullName>
    </recommendedName>
</protein>
<dbReference type="Proteomes" id="UP001430848">
    <property type="component" value="Unassembled WGS sequence"/>
</dbReference>
<dbReference type="InterPro" id="IPR011333">
    <property type="entry name" value="SKP1/BTB/POZ_sf"/>
</dbReference>
<evidence type="ECO:0000313" key="2">
    <source>
        <dbReference type="Proteomes" id="UP001430848"/>
    </source>
</evidence>
<gene>
    <name evidence="1" type="ORF">SLS63_009036</name>
</gene>